<comment type="caution">
    <text evidence="2">The sequence shown here is derived from an EMBL/GenBank/DDBJ whole genome shotgun (WGS) entry which is preliminary data.</text>
</comment>
<gene>
    <name evidence="2" type="ORF">BURMUCGD2_5459</name>
</gene>
<protein>
    <submittedName>
        <fullName evidence="2">Uncharacterized protein</fullName>
    </submittedName>
</protein>
<evidence type="ECO:0000256" key="1">
    <source>
        <dbReference type="SAM" id="MobiDB-lite"/>
    </source>
</evidence>
<evidence type="ECO:0000313" key="3">
    <source>
        <dbReference type="Proteomes" id="UP000004535"/>
    </source>
</evidence>
<dbReference type="EMBL" id="ACFC01000002">
    <property type="protein sequence ID" value="EEE08318.1"/>
    <property type="molecule type" value="Genomic_DNA"/>
</dbReference>
<dbReference type="Proteomes" id="UP000004535">
    <property type="component" value="Unassembled WGS sequence"/>
</dbReference>
<proteinExistence type="predicted"/>
<dbReference type="AlphaFoldDB" id="B9BK51"/>
<reference evidence="2 3" key="1">
    <citation type="journal article" date="2012" name="J. Bacteriol.">
        <title>Draft Genome Sequence Determination for Cystic Fibrosis and Chronic Granulomatous Disease Burkholderia multivorans Isolates.</title>
        <authorList>
            <person name="Varga J.J."/>
            <person name="Losada L."/>
            <person name="Zelazny A.M."/>
            <person name="Brinkac L."/>
            <person name="Harkins D."/>
            <person name="Radune D."/>
            <person name="Hostetler J."/>
            <person name="Sampaio E.P."/>
            <person name="Ronning C.M."/>
            <person name="Nierman W.C."/>
            <person name="Greenberg D.E."/>
            <person name="Holland S.M."/>
            <person name="Goldberg J.B."/>
        </authorList>
    </citation>
    <scope>NUCLEOTIDE SEQUENCE [LARGE SCALE GENOMIC DNA]</scope>
    <source>
        <strain evidence="2 3">CGD2</strain>
    </source>
</reference>
<sequence length="61" mass="6640">MSSTYCRFVRRGSRVPCAFRTCPLRRRLGRPGVGSGGSPCSGCRRRRSLSSAGRGFLSCRG</sequence>
<feature type="region of interest" description="Disordered" evidence="1">
    <location>
        <begin position="31"/>
        <end position="61"/>
    </location>
</feature>
<evidence type="ECO:0000313" key="2">
    <source>
        <dbReference type="EMBL" id="EEE08318.1"/>
    </source>
</evidence>
<name>B9BK51_9BURK</name>
<organism evidence="2 3">
    <name type="scientific">Burkholderia multivorans CGD2</name>
    <dbReference type="NCBI Taxonomy" id="513052"/>
    <lineage>
        <taxon>Bacteria</taxon>
        <taxon>Pseudomonadati</taxon>
        <taxon>Pseudomonadota</taxon>
        <taxon>Betaproteobacteria</taxon>
        <taxon>Burkholderiales</taxon>
        <taxon>Burkholderiaceae</taxon>
        <taxon>Burkholderia</taxon>
        <taxon>Burkholderia cepacia complex</taxon>
    </lineage>
</organism>
<accession>B9BK51</accession>